<feature type="region of interest" description="Disordered" evidence="2">
    <location>
        <begin position="127"/>
        <end position="182"/>
    </location>
</feature>
<keyword evidence="3" id="KW-0812">Transmembrane</keyword>
<evidence type="ECO:0000313" key="5">
    <source>
        <dbReference type="EMBL" id="KHJ90603.1"/>
    </source>
</evidence>
<dbReference type="EMBL" id="KN552857">
    <property type="protein sequence ID" value="KHJ90603.1"/>
    <property type="molecule type" value="Genomic_DNA"/>
</dbReference>
<feature type="compositionally biased region" description="Acidic residues" evidence="2">
    <location>
        <begin position="143"/>
        <end position="154"/>
    </location>
</feature>
<feature type="transmembrane region" description="Helical" evidence="3">
    <location>
        <begin position="12"/>
        <end position="32"/>
    </location>
</feature>
<dbReference type="InterPro" id="IPR004177">
    <property type="entry name" value="DDHD_dom"/>
</dbReference>
<sequence length="300" mass="33506">MLQHSDEELQFKVKYMFAIGSPLAVFLVMRGATYADLLPAKMNVSLVCEFLVGSCAFTYTLIQIGRIFNIFHPYDPVAYRLEPLFIPEYRHIRPVKLFSYSDLRARNPYDDLPLEVYKSYLKKMKNQNKSKKNKGTDAKSGGDEEDEEDECDSDFDAKSGCSSPRSLTPPPGADSGSIEKPAKKGWFSSFTSAPKKNANEKVANNLEPPVEMAKEAESELPLPDRLLGSGTRPPYRMDFQLQPALTDKSYWSVLKSHFSYWTNADLALFVANVLYAKPKDNGAINDGASASDPVDLKVSS</sequence>
<evidence type="ECO:0000256" key="3">
    <source>
        <dbReference type="SAM" id="Phobius"/>
    </source>
</evidence>
<gene>
    <name evidence="5" type="ORF">OESDEN_09552</name>
</gene>
<dbReference type="OrthoDB" id="431378at2759"/>
<dbReference type="GO" id="GO:0005737">
    <property type="term" value="C:cytoplasm"/>
    <property type="evidence" value="ECO:0007669"/>
    <property type="project" value="TreeGrafter"/>
</dbReference>
<evidence type="ECO:0000256" key="2">
    <source>
        <dbReference type="SAM" id="MobiDB-lite"/>
    </source>
</evidence>
<dbReference type="InterPro" id="IPR058055">
    <property type="entry name" value="PA-PLA1"/>
</dbReference>
<keyword evidence="3" id="KW-0472">Membrane</keyword>
<protein>
    <submittedName>
        <fullName evidence="5">DDHD domain protein</fullName>
    </submittedName>
</protein>
<dbReference type="GO" id="GO:0004620">
    <property type="term" value="F:phospholipase activity"/>
    <property type="evidence" value="ECO:0007669"/>
    <property type="project" value="TreeGrafter"/>
</dbReference>
<dbReference type="Pfam" id="PF02862">
    <property type="entry name" value="DDHD"/>
    <property type="match status" value="1"/>
</dbReference>
<comment type="similarity">
    <text evidence="1">Belongs to the PA-PLA1 family.</text>
</comment>
<dbReference type="PROSITE" id="PS51043">
    <property type="entry name" value="DDHD"/>
    <property type="match status" value="1"/>
</dbReference>
<keyword evidence="6" id="KW-1185">Reference proteome</keyword>
<reference evidence="5 6" key="1">
    <citation type="submission" date="2014-03" db="EMBL/GenBank/DDBJ databases">
        <title>Draft genome of the hookworm Oesophagostomum dentatum.</title>
        <authorList>
            <person name="Mitreva M."/>
        </authorList>
    </citation>
    <scope>NUCLEOTIDE SEQUENCE [LARGE SCALE GENOMIC DNA]</scope>
    <source>
        <strain evidence="5 6">OD-Hann</strain>
    </source>
</reference>
<feature type="domain" description="DDHD" evidence="4">
    <location>
        <begin position="9"/>
        <end position="276"/>
    </location>
</feature>
<proteinExistence type="inferred from homology"/>
<dbReference type="GO" id="GO:0046872">
    <property type="term" value="F:metal ion binding"/>
    <property type="evidence" value="ECO:0007669"/>
    <property type="project" value="InterPro"/>
</dbReference>
<accession>A0A0B1SZ91</accession>
<dbReference type="PANTHER" id="PTHR23509">
    <property type="entry name" value="PA-PL1 PHOSPHOLIPASE FAMILY"/>
    <property type="match status" value="1"/>
</dbReference>
<dbReference type="SMART" id="SM01127">
    <property type="entry name" value="DDHD"/>
    <property type="match status" value="1"/>
</dbReference>
<dbReference type="AlphaFoldDB" id="A0A0B1SZ91"/>
<name>A0A0B1SZ91_OESDE</name>
<evidence type="ECO:0000313" key="6">
    <source>
        <dbReference type="Proteomes" id="UP000053660"/>
    </source>
</evidence>
<keyword evidence="3" id="KW-1133">Transmembrane helix</keyword>
<evidence type="ECO:0000259" key="4">
    <source>
        <dbReference type="PROSITE" id="PS51043"/>
    </source>
</evidence>
<dbReference type="Proteomes" id="UP000053660">
    <property type="component" value="Unassembled WGS sequence"/>
</dbReference>
<evidence type="ECO:0000256" key="1">
    <source>
        <dbReference type="ARBA" id="ARBA00038464"/>
    </source>
</evidence>
<organism evidence="5 6">
    <name type="scientific">Oesophagostomum dentatum</name>
    <name type="common">Nodular worm</name>
    <dbReference type="NCBI Taxonomy" id="61180"/>
    <lineage>
        <taxon>Eukaryota</taxon>
        <taxon>Metazoa</taxon>
        <taxon>Ecdysozoa</taxon>
        <taxon>Nematoda</taxon>
        <taxon>Chromadorea</taxon>
        <taxon>Rhabditida</taxon>
        <taxon>Rhabditina</taxon>
        <taxon>Rhabditomorpha</taxon>
        <taxon>Strongyloidea</taxon>
        <taxon>Strongylidae</taxon>
        <taxon>Oesophagostomum</taxon>
    </lineage>
</organism>
<feature type="transmembrane region" description="Helical" evidence="3">
    <location>
        <begin position="44"/>
        <end position="62"/>
    </location>
</feature>
<dbReference type="PANTHER" id="PTHR23509:SF48">
    <property type="entry name" value="INTRACELLULAR PHOSPHOLIPASE A1"/>
    <property type="match status" value="1"/>
</dbReference>